<accession>A0A655XR92</accession>
<evidence type="ECO:0000313" key="1">
    <source>
        <dbReference type="EMBL" id="CSC20320.1"/>
    </source>
</evidence>
<gene>
    <name evidence="1" type="ORF">ERS013201_02039</name>
</gene>
<dbReference type="Proteomes" id="UP000046067">
    <property type="component" value="Unassembled WGS sequence"/>
</dbReference>
<dbReference type="AlphaFoldDB" id="A0A655XR92"/>
<sequence length="349" mass="40231">MTIKLRDRFTNRFYRKGRQRFGKVGKLDARRERRLYITQFTRVTAFQEITDFLRRRIVSFAAQFISVSFQFTLQTNARQRIAWVILLRRNAHHNGAVSVTFGTRILAHTVGDNAPFFRRCCHHCTARTHTEAVHGAAIFTMVYQFVVCRAQNRVPRTGSKARFINHGLLVLNTKTDRERLGFHVYTAIVQHLKGITRTVADREHHVTRLDLFAVGECHAGDLPILTMNVINAGTKANFTAQFDDFCAHFFNHGHQFKGADVRLTHIQNLFWRARFNKLGDHFTAIEVRIFHLTVQLTIGKRTGTAFTKLHVRFGIQSTLTPKAEGIFGTLTHLFAALNDDRVKTHLRQH</sequence>
<name>A0A655XR92_VIBCL</name>
<protein>
    <submittedName>
        <fullName evidence="1">Uncharacterized protein</fullName>
    </submittedName>
</protein>
<dbReference type="EMBL" id="CWQJ01000011">
    <property type="protein sequence ID" value="CSC20320.1"/>
    <property type="molecule type" value="Genomic_DNA"/>
</dbReference>
<reference evidence="1 2" key="1">
    <citation type="submission" date="2015-07" db="EMBL/GenBank/DDBJ databases">
        <authorList>
            <consortium name="Pathogen Informatics"/>
        </authorList>
    </citation>
    <scope>NUCLEOTIDE SEQUENCE [LARGE SCALE GENOMIC DNA]</scope>
    <source>
        <strain evidence="1 2">A325</strain>
    </source>
</reference>
<evidence type="ECO:0000313" key="2">
    <source>
        <dbReference type="Proteomes" id="UP000046067"/>
    </source>
</evidence>
<proteinExistence type="predicted"/>
<organism evidence="1 2">
    <name type="scientific">Vibrio cholerae</name>
    <dbReference type="NCBI Taxonomy" id="666"/>
    <lineage>
        <taxon>Bacteria</taxon>
        <taxon>Pseudomonadati</taxon>
        <taxon>Pseudomonadota</taxon>
        <taxon>Gammaproteobacteria</taxon>
        <taxon>Vibrionales</taxon>
        <taxon>Vibrionaceae</taxon>
        <taxon>Vibrio</taxon>
    </lineage>
</organism>